<keyword evidence="7" id="KW-1185">Reference proteome</keyword>
<evidence type="ECO:0000256" key="5">
    <source>
        <dbReference type="SAM" id="Phobius"/>
    </source>
</evidence>
<feature type="transmembrane region" description="Helical" evidence="5">
    <location>
        <begin position="33"/>
        <end position="54"/>
    </location>
</feature>
<evidence type="ECO:0000256" key="3">
    <source>
        <dbReference type="ARBA" id="ARBA00022989"/>
    </source>
</evidence>
<dbReference type="GO" id="GO:0016020">
    <property type="term" value="C:membrane"/>
    <property type="evidence" value="ECO:0007669"/>
    <property type="project" value="UniProtKB-SubCell"/>
</dbReference>
<protein>
    <submittedName>
        <fullName evidence="6">Uncharacterized protein</fullName>
    </submittedName>
</protein>
<dbReference type="Proteomes" id="UP000677054">
    <property type="component" value="Unassembled WGS sequence"/>
</dbReference>
<dbReference type="EMBL" id="CAJPEV010000008">
    <property type="protein sequence ID" value="CAG0878605.1"/>
    <property type="molecule type" value="Genomic_DNA"/>
</dbReference>
<dbReference type="SUPFAM" id="SSF103473">
    <property type="entry name" value="MFS general substrate transporter"/>
    <property type="match status" value="1"/>
</dbReference>
<comment type="subcellular location">
    <subcellularLocation>
        <location evidence="1">Membrane</location>
        <topology evidence="1">Multi-pass membrane protein</topology>
    </subcellularLocation>
</comment>
<reference evidence="6" key="1">
    <citation type="submission" date="2020-11" db="EMBL/GenBank/DDBJ databases">
        <authorList>
            <person name="Tran Van P."/>
        </authorList>
    </citation>
    <scope>NUCLEOTIDE SEQUENCE</scope>
</reference>
<feature type="transmembrane region" description="Helical" evidence="5">
    <location>
        <begin position="113"/>
        <end position="133"/>
    </location>
</feature>
<dbReference type="Pfam" id="PF00083">
    <property type="entry name" value="Sugar_tr"/>
    <property type="match status" value="1"/>
</dbReference>
<name>A0A7R9A1Z9_9CRUS</name>
<proteinExistence type="predicted"/>
<evidence type="ECO:0000256" key="1">
    <source>
        <dbReference type="ARBA" id="ARBA00004141"/>
    </source>
</evidence>
<gene>
    <name evidence="6" type="ORF">DSTB1V02_LOCUS128</name>
</gene>
<feature type="transmembrane region" description="Helical" evidence="5">
    <location>
        <begin position="139"/>
        <end position="161"/>
    </location>
</feature>
<dbReference type="GO" id="GO:0022857">
    <property type="term" value="F:transmembrane transporter activity"/>
    <property type="evidence" value="ECO:0007669"/>
    <property type="project" value="InterPro"/>
</dbReference>
<feature type="transmembrane region" description="Helical" evidence="5">
    <location>
        <begin position="173"/>
        <end position="195"/>
    </location>
</feature>
<dbReference type="EMBL" id="LR899525">
    <property type="protein sequence ID" value="CAD7240091.1"/>
    <property type="molecule type" value="Genomic_DNA"/>
</dbReference>
<dbReference type="Gene3D" id="1.20.1250.20">
    <property type="entry name" value="MFS general substrate transporter like domains"/>
    <property type="match status" value="1"/>
</dbReference>
<dbReference type="OrthoDB" id="3936150at2759"/>
<feature type="transmembrane region" description="Helical" evidence="5">
    <location>
        <begin position="201"/>
        <end position="221"/>
    </location>
</feature>
<evidence type="ECO:0000256" key="2">
    <source>
        <dbReference type="ARBA" id="ARBA00022692"/>
    </source>
</evidence>
<keyword evidence="3 5" id="KW-1133">Transmembrane helix</keyword>
<dbReference type="PANTHER" id="PTHR24064">
    <property type="entry name" value="SOLUTE CARRIER FAMILY 22 MEMBER"/>
    <property type="match status" value="1"/>
</dbReference>
<dbReference type="InterPro" id="IPR036259">
    <property type="entry name" value="MFS_trans_sf"/>
</dbReference>
<keyword evidence="4 5" id="KW-0472">Membrane</keyword>
<accession>A0A7R9A1Z9</accession>
<keyword evidence="2 5" id="KW-0812">Transmembrane</keyword>
<dbReference type="AlphaFoldDB" id="A0A7R9A1Z9"/>
<evidence type="ECO:0000313" key="6">
    <source>
        <dbReference type="EMBL" id="CAD7240091.1"/>
    </source>
</evidence>
<evidence type="ECO:0000313" key="7">
    <source>
        <dbReference type="Proteomes" id="UP000677054"/>
    </source>
</evidence>
<evidence type="ECO:0000256" key="4">
    <source>
        <dbReference type="ARBA" id="ARBA00023136"/>
    </source>
</evidence>
<dbReference type="InterPro" id="IPR005828">
    <property type="entry name" value="MFS_sugar_transport-like"/>
</dbReference>
<sequence>MWLIASWFSYTPFVCSLDYYGLSMNAALLGGDLFLNFALISAIEIPAYSLAWLVNKVCTMDAKRDTILELHKARKSNWEILKALKNCNINKVFIWREVRQFKETGMTKVGRKWSLCISFLVGGGAVLPIGFISKDVRGVHLALNLVGKLGVTSAFGIVYLYTAELMPTPIRSATLGLCAMASRIGAIIAPFLIQMSRQWEPLPMVVFGGCSILSGILGLSLPETQGRPLPQTLHDAEHLQSVEPIRHEIAGETRPLLADQDD</sequence>
<organism evidence="6">
    <name type="scientific">Darwinula stevensoni</name>
    <dbReference type="NCBI Taxonomy" id="69355"/>
    <lineage>
        <taxon>Eukaryota</taxon>
        <taxon>Metazoa</taxon>
        <taxon>Ecdysozoa</taxon>
        <taxon>Arthropoda</taxon>
        <taxon>Crustacea</taxon>
        <taxon>Oligostraca</taxon>
        <taxon>Ostracoda</taxon>
        <taxon>Podocopa</taxon>
        <taxon>Podocopida</taxon>
        <taxon>Darwinulocopina</taxon>
        <taxon>Darwinuloidea</taxon>
        <taxon>Darwinulidae</taxon>
        <taxon>Darwinula</taxon>
    </lineage>
</organism>